<accession>A0A8H9I9A0</accession>
<dbReference type="Gene3D" id="3.90.79.10">
    <property type="entry name" value="Nucleoside Triphosphate Pyrophosphohydrolase"/>
    <property type="match status" value="1"/>
</dbReference>
<dbReference type="EMBL" id="BMZC01000001">
    <property type="protein sequence ID" value="GGZ49470.1"/>
    <property type="molecule type" value="Genomic_DNA"/>
</dbReference>
<feature type="domain" description="Nudix hydrolase" evidence="1">
    <location>
        <begin position="17"/>
        <end position="147"/>
    </location>
</feature>
<dbReference type="PROSITE" id="PS51462">
    <property type="entry name" value="NUDIX"/>
    <property type="match status" value="1"/>
</dbReference>
<dbReference type="InterPro" id="IPR036390">
    <property type="entry name" value="WH_DNA-bd_sf"/>
</dbReference>
<dbReference type="RefSeq" id="WP_007985014.1">
    <property type="nucleotide sequence ID" value="NZ_BMZC01000001.1"/>
</dbReference>
<keyword evidence="3" id="KW-0378">Hydrolase</keyword>
<dbReference type="PANTHER" id="PTHR43736:SF4">
    <property type="entry name" value="SLR1690 PROTEIN"/>
    <property type="match status" value="1"/>
</dbReference>
<reference evidence="3 5" key="3">
    <citation type="submission" date="2020-12" db="EMBL/GenBank/DDBJ databases">
        <title>Draft genome sequences of nine environmental bacterial isolates colonizing plastic.</title>
        <authorList>
            <person name="Borre I."/>
            <person name="Sonnenschein E.C."/>
        </authorList>
    </citation>
    <scope>NUCLEOTIDE SEQUENCE [LARGE SCALE GENOMIC DNA]</scope>
    <source>
        <strain evidence="3 5">IB30</strain>
    </source>
</reference>
<dbReference type="SUPFAM" id="SSF46785">
    <property type="entry name" value="Winged helix' DNA-binding domain"/>
    <property type="match status" value="1"/>
</dbReference>
<dbReference type="Pfam" id="PF00293">
    <property type="entry name" value="NUDIX"/>
    <property type="match status" value="1"/>
</dbReference>
<reference evidence="2" key="2">
    <citation type="submission" date="2020-09" db="EMBL/GenBank/DDBJ databases">
        <authorList>
            <person name="Sun Q."/>
            <person name="Kim S."/>
        </authorList>
    </citation>
    <scope>NUCLEOTIDE SEQUENCE</scope>
    <source>
        <strain evidence="2">KCTC 32337</strain>
    </source>
</reference>
<dbReference type="Pfam" id="PF21906">
    <property type="entry name" value="WHD_NrtR"/>
    <property type="match status" value="1"/>
</dbReference>
<dbReference type="CDD" id="cd18873">
    <property type="entry name" value="NUDIX_NadM_like"/>
    <property type="match status" value="1"/>
</dbReference>
<evidence type="ECO:0000259" key="1">
    <source>
        <dbReference type="PROSITE" id="PS51462"/>
    </source>
</evidence>
<dbReference type="Gene3D" id="1.10.10.10">
    <property type="entry name" value="Winged helix-like DNA-binding domain superfamily/Winged helix DNA-binding domain"/>
    <property type="match status" value="1"/>
</dbReference>
<dbReference type="GO" id="GO:0016787">
    <property type="term" value="F:hydrolase activity"/>
    <property type="evidence" value="ECO:0007669"/>
    <property type="project" value="UniProtKB-KW"/>
</dbReference>
<sequence length="234" mass="26933">MDNKSNESSKPHVIDSLSVDNVVLGIENGRLMVLAAKYNTGLAQGQWGLLGGWVSYDESIDDAAKRILKMITGVDDMYLEQFRAFGEVKRYPAERVVTIAYYALVRPDLYKMMPGGTASHVEWRDVHKLPNLIYDHGDIVKALLSHLKNKVRHEPIGFNLLPEKFTLLQLQEVYEAILDVKLDKPNFRRKILKMNLLIDCEEKQQGVMHRAASLYRFDMVVYQKLCEHGFNFEF</sequence>
<dbReference type="InterPro" id="IPR054105">
    <property type="entry name" value="WHD_NrtR"/>
</dbReference>
<protein>
    <submittedName>
        <fullName evidence="2">DNA mismatch repair protein MutT</fullName>
    </submittedName>
    <submittedName>
        <fullName evidence="3">NUDIX hydrolase</fullName>
    </submittedName>
</protein>
<comment type="caution">
    <text evidence="2">The sequence shown here is derived from an EMBL/GenBank/DDBJ whole genome shotgun (WGS) entry which is preliminary data.</text>
</comment>
<dbReference type="InterPro" id="IPR015797">
    <property type="entry name" value="NUDIX_hydrolase-like_dom_sf"/>
</dbReference>
<evidence type="ECO:0000313" key="3">
    <source>
        <dbReference type="EMBL" id="MBJ2137250.1"/>
    </source>
</evidence>
<gene>
    <name evidence="2" type="ORF">GCM10011274_04390</name>
    <name evidence="3" type="ORF">JEU11_12385</name>
</gene>
<evidence type="ECO:0000313" key="5">
    <source>
        <dbReference type="Proteomes" id="UP000649232"/>
    </source>
</evidence>
<evidence type="ECO:0000313" key="4">
    <source>
        <dbReference type="Proteomes" id="UP000622604"/>
    </source>
</evidence>
<dbReference type="AlphaFoldDB" id="A0A8H9I9A0"/>
<organism evidence="2 4">
    <name type="scientific">Paraglaciecola chathamensis</name>
    <dbReference type="NCBI Taxonomy" id="368405"/>
    <lineage>
        <taxon>Bacteria</taxon>
        <taxon>Pseudomonadati</taxon>
        <taxon>Pseudomonadota</taxon>
        <taxon>Gammaproteobacteria</taxon>
        <taxon>Alteromonadales</taxon>
        <taxon>Alteromonadaceae</taxon>
        <taxon>Paraglaciecola</taxon>
    </lineage>
</organism>
<dbReference type="PANTHER" id="PTHR43736">
    <property type="entry name" value="ADP-RIBOSE PYROPHOSPHATASE"/>
    <property type="match status" value="1"/>
</dbReference>
<dbReference type="Proteomes" id="UP000649232">
    <property type="component" value="Unassembled WGS sequence"/>
</dbReference>
<dbReference type="EMBL" id="JAEILT010000017">
    <property type="protein sequence ID" value="MBJ2137250.1"/>
    <property type="molecule type" value="Genomic_DNA"/>
</dbReference>
<dbReference type="SUPFAM" id="SSF55811">
    <property type="entry name" value="Nudix"/>
    <property type="match status" value="1"/>
</dbReference>
<dbReference type="InterPro" id="IPR000086">
    <property type="entry name" value="NUDIX_hydrolase_dom"/>
</dbReference>
<name>A0A8H9I9A0_9ALTE</name>
<reference evidence="2" key="1">
    <citation type="journal article" date="2014" name="Int. J. Syst. Evol. Microbiol.">
        <title>Complete genome sequence of Corynebacterium casei LMG S-19264T (=DSM 44701T), isolated from a smear-ripened cheese.</title>
        <authorList>
            <consortium name="US DOE Joint Genome Institute (JGI-PGF)"/>
            <person name="Walter F."/>
            <person name="Albersmeier A."/>
            <person name="Kalinowski J."/>
            <person name="Ruckert C."/>
        </authorList>
    </citation>
    <scope>NUCLEOTIDE SEQUENCE</scope>
    <source>
        <strain evidence="2">KCTC 32337</strain>
    </source>
</reference>
<dbReference type="Proteomes" id="UP000622604">
    <property type="component" value="Unassembled WGS sequence"/>
</dbReference>
<evidence type="ECO:0000313" key="2">
    <source>
        <dbReference type="EMBL" id="GGZ49470.1"/>
    </source>
</evidence>
<proteinExistence type="predicted"/>
<dbReference type="InterPro" id="IPR036388">
    <property type="entry name" value="WH-like_DNA-bd_sf"/>
</dbReference>